<protein>
    <submittedName>
        <fullName evidence="2">G-protein coupled receptors family 1 profile domain-containing protein</fullName>
    </submittedName>
</protein>
<proteinExistence type="predicted"/>
<evidence type="ECO:0000313" key="2">
    <source>
        <dbReference type="WBParaSite" id="JU765_v2.g11719.t1"/>
    </source>
</evidence>
<sequence>MVISFDRYLSIIHGKVLQKRAVVGLFFIPAIYSHGIYNTLTIIPMQIGTSDMCGPCLKMPSTISPYFEPVVPICLALAILLNMRILWFLYSYKRNKKSMMSSVSYNDREIRDMKHAMIGVMLQACIPMVFNMPQVINLAMYNIKATFRLEIDVWRVINCLNYFSLCLNPCVTLIFVKQFRLAALKFIGKEMPTSSFEPSARTKIAPTVIIISN</sequence>
<accession>A0AC34Q087</accession>
<organism evidence="1 2">
    <name type="scientific">Panagrolaimus sp. JU765</name>
    <dbReference type="NCBI Taxonomy" id="591449"/>
    <lineage>
        <taxon>Eukaryota</taxon>
        <taxon>Metazoa</taxon>
        <taxon>Ecdysozoa</taxon>
        <taxon>Nematoda</taxon>
        <taxon>Chromadorea</taxon>
        <taxon>Rhabditida</taxon>
        <taxon>Tylenchina</taxon>
        <taxon>Panagrolaimomorpha</taxon>
        <taxon>Panagrolaimoidea</taxon>
        <taxon>Panagrolaimidae</taxon>
        <taxon>Panagrolaimus</taxon>
    </lineage>
</organism>
<name>A0AC34Q087_9BILA</name>
<evidence type="ECO:0000313" key="1">
    <source>
        <dbReference type="Proteomes" id="UP000887576"/>
    </source>
</evidence>
<reference evidence="2" key="1">
    <citation type="submission" date="2022-11" db="UniProtKB">
        <authorList>
            <consortium name="WormBaseParasite"/>
        </authorList>
    </citation>
    <scope>IDENTIFICATION</scope>
</reference>
<dbReference type="WBParaSite" id="JU765_v2.g11719.t1">
    <property type="protein sequence ID" value="JU765_v2.g11719.t1"/>
    <property type="gene ID" value="JU765_v2.g11719"/>
</dbReference>
<dbReference type="Proteomes" id="UP000887576">
    <property type="component" value="Unplaced"/>
</dbReference>